<dbReference type="InterPro" id="IPR003593">
    <property type="entry name" value="AAA+_ATPase"/>
</dbReference>
<dbReference type="GO" id="GO:0005524">
    <property type="term" value="F:ATP binding"/>
    <property type="evidence" value="ECO:0007669"/>
    <property type="project" value="InterPro"/>
</dbReference>
<protein>
    <submittedName>
        <fullName evidence="3">Dynein-related subfamily AAA family protein</fullName>
    </submittedName>
</protein>
<gene>
    <name evidence="3" type="ORF">BCF44_102449</name>
</gene>
<dbReference type="GO" id="GO:0016887">
    <property type="term" value="F:ATP hydrolysis activity"/>
    <property type="evidence" value="ECO:0007669"/>
    <property type="project" value="InterPro"/>
</dbReference>
<dbReference type="InterPro" id="IPR011704">
    <property type="entry name" value="ATPase_dyneun-rel_AAA"/>
</dbReference>
<dbReference type="SMART" id="SM00382">
    <property type="entry name" value="AAA"/>
    <property type="match status" value="1"/>
</dbReference>
<name>A0A3E0I6F6_9PSEU</name>
<dbReference type="InterPro" id="IPR027417">
    <property type="entry name" value="P-loop_NTPase"/>
</dbReference>
<dbReference type="SUPFAM" id="SSF52540">
    <property type="entry name" value="P-loop containing nucleoside triphosphate hydrolases"/>
    <property type="match status" value="1"/>
</dbReference>
<dbReference type="EMBL" id="QUNO01000002">
    <property type="protein sequence ID" value="REH54217.1"/>
    <property type="molecule type" value="Genomic_DNA"/>
</dbReference>
<evidence type="ECO:0000259" key="2">
    <source>
        <dbReference type="SMART" id="SM00382"/>
    </source>
</evidence>
<proteinExistence type="predicted"/>
<feature type="region of interest" description="Disordered" evidence="1">
    <location>
        <begin position="1"/>
        <end position="57"/>
    </location>
</feature>
<evidence type="ECO:0000313" key="3">
    <source>
        <dbReference type="EMBL" id="REH54217.1"/>
    </source>
</evidence>
<dbReference type="Gene3D" id="3.40.50.300">
    <property type="entry name" value="P-loop containing nucleotide triphosphate hydrolases"/>
    <property type="match status" value="1"/>
</dbReference>
<sequence length="348" mass="38513">MTGDEDWLIYRGAGEPHDGIDRLPPPPRWREFGGQPLVEPQLGTDGSGGRKLGEQERATTYRADAEVTEIVNAALYLRRPLLVTGKPGTGKSTLAYSIAHELKLGPVLRWPITSRSTLETGLYRYDAVGRLQDASLRQGGTRPLLRTNSGEQAAPPSIGRYIRLGKLGTALLPQKRPRVLLIDEIDKSDVDLPNDLLNVFEEGEFEIPELTRLPDDQATVEVMIADGTDRVPIQRGRVRCNAFPVVVLTSNGERDFPPAFLRRCLRVDIRTPNRQQLTEIVTAHLGPEVVAASEDVIERFLDDRRVGDLANDQLLNAIYLASSGGRPPEETRSRLLDALLRPLSQPGQ</sequence>
<feature type="domain" description="AAA+ ATPase" evidence="2">
    <location>
        <begin position="77"/>
        <end position="277"/>
    </location>
</feature>
<dbReference type="OrthoDB" id="9783370at2"/>
<keyword evidence="4" id="KW-1185">Reference proteome</keyword>
<evidence type="ECO:0000256" key="1">
    <source>
        <dbReference type="SAM" id="MobiDB-lite"/>
    </source>
</evidence>
<dbReference type="AlphaFoldDB" id="A0A3E0I6F6"/>
<dbReference type="Pfam" id="PF07728">
    <property type="entry name" value="AAA_5"/>
    <property type="match status" value="1"/>
</dbReference>
<accession>A0A3E0I6F6</accession>
<reference evidence="3 4" key="1">
    <citation type="submission" date="2018-08" db="EMBL/GenBank/DDBJ databases">
        <title>Genomic Encyclopedia of Archaeal and Bacterial Type Strains, Phase II (KMG-II): from individual species to whole genera.</title>
        <authorList>
            <person name="Goeker M."/>
        </authorList>
    </citation>
    <scope>NUCLEOTIDE SEQUENCE [LARGE SCALE GENOMIC DNA]</scope>
    <source>
        <strain evidence="3 4">DSM 45791</strain>
    </source>
</reference>
<dbReference type="RefSeq" id="WP_116173310.1">
    <property type="nucleotide sequence ID" value="NZ_CP144375.1"/>
</dbReference>
<comment type="caution">
    <text evidence="3">The sequence shown here is derived from an EMBL/GenBank/DDBJ whole genome shotgun (WGS) entry which is preliminary data.</text>
</comment>
<dbReference type="CDD" id="cd00009">
    <property type="entry name" value="AAA"/>
    <property type="match status" value="1"/>
</dbReference>
<organism evidence="3 4">
    <name type="scientific">Kutzneria buriramensis</name>
    <dbReference type="NCBI Taxonomy" id="1045776"/>
    <lineage>
        <taxon>Bacteria</taxon>
        <taxon>Bacillati</taxon>
        <taxon>Actinomycetota</taxon>
        <taxon>Actinomycetes</taxon>
        <taxon>Pseudonocardiales</taxon>
        <taxon>Pseudonocardiaceae</taxon>
        <taxon>Kutzneria</taxon>
    </lineage>
</organism>
<dbReference type="Proteomes" id="UP000256269">
    <property type="component" value="Unassembled WGS sequence"/>
</dbReference>
<evidence type="ECO:0000313" key="4">
    <source>
        <dbReference type="Proteomes" id="UP000256269"/>
    </source>
</evidence>